<organism evidence="17 18">
    <name type="scientific">Tumebacillus permanentifrigoris</name>
    <dbReference type="NCBI Taxonomy" id="378543"/>
    <lineage>
        <taxon>Bacteria</taxon>
        <taxon>Bacillati</taxon>
        <taxon>Bacillota</taxon>
        <taxon>Bacilli</taxon>
        <taxon>Bacillales</taxon>
        <taxon>Alicyclobacillaceae</taxon>
        <taxon>Tumebacillus</taxon>
    </lineage>
</organism>
<reference evidence="17 18" key="1">
    <citation type="submission" date="2018-05" db="EMBL/GenBank/DDBJ databases">
        <title>Genomic Encyclopedia of Type Strains, Phase IV (KMG-IV): sequencing the most valuable type-strain genomes for metagenomic binning, comparative biology and taxonomic classification.</title>
        <authorList>
            <person name="Goeker M."/>
        </authorList>
    </citation>
    <scope>NUCLEOTIDE SEQUENCE [LARGE SCALE GENOMIC DNA]</scope>
    <source>
        <strain evidence="17 18">DSM 18773</strain>
    </source>
</reference>
<dbReference type="PROSITE" id="PS52019">
    <property type="entry name" value="PKS_MFAS_DH"/>
    <property type="match status" value="3"/>
</dbReference>
<evidence type="ECO:0000256" key="4">
    <source>
        <dbReference type="ARBA" id="ARBA00004789"/>
    </source>
</evidence>
<dbReference type="InterPro" id="IPR014031">
    <property type="entry name" value="Ketoacyl_synth_C"/>
</dbReference>
<feature type="compositionally biased region" description="Low complexity" evidence="13">
    <location>
        <begin position="2453"/>
        <end position="2463"/>
    </location>
</feature>
<keyword evidence="5" id="KW-0596">Phosphopantetheine</keyword>
<dbReference type="SMART" id="SM00823">
    <property type="entry name" value="PKS_PP"/>
    <property type="match status" value="3"/>
</dbReference>
<feature type="domain" description="PKS/mFAS DH" evidence="16">
    <location>
        <begin position="1620"/>
        <end position="1904"/>
    </location>
</feature>
<feature type="active site" description="Proton acceptor; for dehydratase activity" evidence="12">
    <location>
        <position position="23"/>
    </location>
</feature>
<dbReference type="InterPro" id="IPR049551">
    <property type="entry name" value="PKS_DH_C"/>
</dbReference>
<evidence type="ECO:0000256" key="5">
    <source>
        <dbReference type="ARBA" id="ARBA00022450"/>
    </source>
</evidence>
<comment type="caution">
    <text evidence="17">The sequence shown here is derived from an EMBL/GenBank/DDBJ whole genome shotgun (WGS) entry which is preliminary data.</text>
</comment>
<dbReference type="CDD" id="cd00833">
    <property type="entry name" value="PKS"/>
    <property type="match status" value="2"/>
</dbReference>
<feature type="active site" description="Proton acceptor; for dehydratase activity" evidence="12">
    <location>
        <position position="1649"/>
    </location>
</feature>
<dbReference type="OrthoDB" id="502951at2"/>
<feature type="domain" description="Carrier" evidence="14">
    <location>
        <begin position="326"/>
        <end position="403"/>
    </location>
</feature>
<feature type="region of interest" description="C-terminal hotdog fold" evidence="12">
    <location>
        <begin position="1756"/>
        <end position="1904"/>
    </location>
</feature>
<dbReference type="InterPro" id="IPR049900">
    <property type="entry name" value="PKS_mFAS_DH"/>
</dbReference>
<dbReference type="Gene3D" id="3.40.50.720">
    <property type="entry name" value="NAD(P)-binding Rossmann-like Domain"/>
    <property type="match status" value="3"/>
</dbReference>
<evidence type="ECO:0000259" key="15">
    <source>
        <dbReference type="PROSITE" id="PS52004"/>
    </source>
</evidence>
<evidence type="ECO:0000256" key="6">
    <source>
        <dbReference type="ARBA" id="ARBA00022490"/>
    </source>
</evidence>
<dbReference type="GO" id="GO:0005737">
    <property type="term" value="C:cytoplasm"/>
    <property type="evidence" value="ECO:0007669"/>
    <property type="project" value="UniProtKB-SubCell"/>
</dbReference>
<dbReference type="Pfam" id="PF21089">
    <property type="entry name" value="PKS_DH_N"/>
    <property type="match status" value="3"/>
</dbReference>
<dbReference type="FunFam" id="3.40.47.10:FF:000019">
    <property type="entry name" value="Polyketide synthase type I"/>
    <property type="match status" value="1"/>
</dbReference>
<feature type="region of interest" description="C-terminal hotdog fold" evidence="12">
    <location>
        <begin position="134"/>
        <end position="286"/>
    </location>
</feature>
<dbReference type="SMART" id="SM01294">
    <property type="entry name" value="PKS_PP_betabranch"/>
    <property type="match status" value="1"/>
</dbReference>
<feature type="active site" description="Proton donor; for dehydratase activity" evidence="12">
    <location>
        <position position="3325"/>
    </location>
</feature>
<dbReference type="InterPro" id="IPR042104">
    <property type="entry name" value="PKS_dehydratase_sf"/>
</dbReference>
<dbReference type="Pfam" id="PF00550">
    <property type="entry name" value="PP-binding"/>
    <property type="match status" value="3"/>
</dbReference>
<dbReference type="InterPro" id="IPR014030">
    <property type="entry name" value="Ketoacyl_synth_N"/>
</dbReference>
<dbReference type="InterPro" id="IPR013968">
    <property type="entry name" value="PKS_KR"/>
</dbReference>
<gene>
    <name evidence="17" type="ORF">C7459_104199</name>
</gene>
<dbReference type="InterPro" id="IPR006162">
    <property type="entry name" value="Ppantetheine_attach_site"/>
</dbReference>
<dbReference type="SUPFAM" id="SSF53901">
    <property type="entry name" value="Thiolase-like"/>
    <property type="match status" value="2"/>
</dbReference>
<dbReference type="InterPro" id="IPR049552">
    <property type="entry name" value="PKS_DH_N"/>
</dbReference>
<evidence type="ECO:0000256" key="12">
    <source>
        <dbReference type="PROSITE-ProRule" id="PRU01363"/>
    </source>
</evidence>
<evidence type="ECO:0000256" key="9">
    <source>
        <dbReference type="ARBA" id="ARBA00022737"/>
    </source>
</evidence>
<comment type="subcellular location">
    <subcellularLocation>
        <location evidence="3">Cytoplasm</location>
    </subcellularLocation>
</comment>
<sequence length="3872" mass="426044">MSSQTQKTFVQRVLHSNYIVRDHTVHEVRTLPGVTLLDMVYRLAPKYLGTQKIELRNILFIQPVVTSEVFDKKVSVTFTPHHDHWKVNISSQKVKGDTILEDQQVQNMECRMYRKETATQIPKFDVQGFINRAVRKYDMDDVYAMARQVKIHHDTFMKTLGTVYQSEQQEELMQLGLSGLAEEFLGQFYAHVAFLDGSTFSGSSYTLSHQAKGIFQDGTAYIPFMFQRVCMYKTFPKTIYVYTKQNEVNVQKDIVNRNVTIFDETGDVLAELEQLTFKRIREPHLIRKLIEWTPEAPRPVEPAAVRPIQQAAPAPTPAPAVVQQGDALEVVISYLQQEIAKELNKPAEDISIQAGFYELGLDSSQLLDLVKVLEEKVKEPLYPTLLFEYSTVETLAEYVRENWASVFTAHAQPQVQAQVSAPTPQAQVAAHVQVQASAQDSLQAVISYLQAEIGTELNKPADDISIQAGFYELGLDSSQLLELVKVLEEKVKEPLYPTLLFEYTTIETLAEYVKDNWASAFQTAAPQAAPAQQPIAAAPSAPTPQVLEQAGQTIFFERVWSRQEVVESVTVPPARRHVIVFYDGASPLQSFVQAHTHAEIVVLQHAKEANLVDQFEAKLKQMVLLIQSHLKEKKQQDCFLQIVAEVKDQGRYVYALEGLLKTAALETPKIHTQIVGVDSFDALSQETMTALLEREARHFGKGTSSVHYRGKQLERHVHQLGELHVQGNASQSPYQDNGVYVITGGLGGLGLMVAHHMASLAKVRLALIGRSKLSAEKESSIRELTKKGAQVLYLQADLANESETLRALRAIRERWGTITGIHHCAGVVRDQFLVQKNPDTIREVVQPKLKGLWNLDQVLRDEQLDFLVLYSSISAVIGNLGQSDYASANVFLDLFAEQRNELAAQGKRHGKCISVNWPLWADGGMQIDADMKNRLFASTGLLPMPSAEGLAVLDASLQQSRPQVGVFYGDEALIRQKQQANIATAALEPVAYTASAAPAQALPGLQEDIAIIGVSGRYPMANSMEELYANLKAGKDCVTGLPKDRWNDQIFPYEVEDLYQHGGFVDKIDEFDPIFFNISPYQAEMMDPQARLFLQSAWEACEDAGFQINRNKHEYASSSDRSVGVFAGVFWNHYELYAAEMTQQGTPMSFGIGSAQIPNMVSYSLNLHGPSLAVDTMCSSSLTAIHLASDSIRRGECQFAIAGGVNLVTHPHKYLFLKRAQFLSSDGRCRSFGKDGDGYVPGEGVGTLLLTTVSQAEKEGYPIYGVIKGSALNHVGKTSGPMVPDPVAQSEVIADAIRRANIDPRTISYIEAHGTGTSLGDPIELQGLEKAFRKWSSDKQYCAIGSLKSNIGHLEAAAGVAGITKLLLQLKHHEIFPSLHSEELNPYLSFENSSFYMERTHREWKRPEIEVDGKVTVFPRRAGISSFGANGSNAHLIIEEYIPQPSKLASTPHSADPVLVPLSAKSAERLLLSATKLLQHLNGTEDLQSLAYTLQVGREVMNTRVAFVVNSTEELIQKLSAFVEGRSGITNCFQGEAKEGKRSTGSVENLEDRAQLAQQWVEGATVDWNKLYAGTKPRRVHLPTYPFANERYWVPQLEKQVTGNSARTVLAALPSTTYLHPLLHRNTSDLYEQRFSTTLTGSEFFLADHQINGRKVLPGVAYLEMARAAITEAAIAHEEQPDQVRVKLKHVAWASPIHVEEEPVDVHIGLYPEDNGEIAFEVYNGEQEVASQGRLSLSQTTEAPHVDLQALQAACRLREVTAAECYDAFQELGFAYGKGHQAIERVLVGEGQVLARLQLPTTLETTADLYTLHPSLLDAALQSTMLLSGEWPSKQKLRVPFALEELEVFGACASQMWAHVRYSAGSVAGGRVQKLDLDLTDESGNVLVRLKGFSSREFDGDTSSTDPYTTLLFEPAWTEQKASSDAVPDYARHVVFLCEPADGLSERIASELSGAVSITLQSAEAGIAARYQAYALQVFEHLQEIIREKADGNILVQIVTAHQGEQRLFSGLAGMLQTAGLENPKIIGQLIEWDSAQDQGLLVAKLNENRQSPADRLIKYADGTRWVATWREVEVQSPAVQQLPWQEDGVYLITGGAGGLGLVFATEIASHAKQATLVLTGRSQLSAAKLEQLKALEAMGATVAYKQADVADREAADALIQSIVQQYGKLNGIIHSAGVIHDNFILKKTTAEVSGVLAPKVSGIVHLDEASASLPLDFFVFFSSLAGAVGNAGQADYAAANAFMDRYAHYRNGLVAAQQRTGKTLSMNWPLWKEGGMQVHEDTQQMMLRTMGILPLETKTGMELFYQAVATDQHQFVGLQGHATRMKDLLGAKRVVQMTQTPQVKAETPATSTVSAAELSEKAVQYFKKQLSSVLKLPANRIEAKVALEDYGIDSVMIMQLTDELETVFGSLSKTLFFEYQSIQELTQYFLQSHPEQMKELLDLKDKPRAAAAPAQVTAVAEPKPAKGRARGRKRSRFATASTASEPKAATSQDIAIIGLSGRYPGAENLKQFWENLKAGKNSITEIPEDRWNHRLYYDERKNTVGKTYGKWGGFVDGVDQFDPLFFNISPREAEMMDPQERLFLQSAYEAIEDAGYTREGLNGVRDHDLTGNVGVFVGVMYEEYHLYVAQGKGQEQPFAIGGHPASIANRVSYFFNFHGPSLALDTMCSSSLTAIHLACQSLLKKESEVAIAGGVNVSVHPNKYLELAQGSFLSSKGLCESFGAGGDGYVPGEGVGAVLLKPLAKAIADGDHIYGIVKGTAINHGGKTNGYTVPNPIAQAAVIGKALEAAGVHPRTMSYLEAHGTGTSLGDPIEIAGLSRSFKAYTTDNQYCAIGSVKSNIGHCESAAGMSGLTKVLLQMKHGQLVPSLHSQILNPNIDFSQTPFVVQQELAEWKRPIIELDGQTREYPRIAGLSSFGAGGANAHVVIEEYIPTAEASDSTLTITPQNPAVIILSAKTEERLQEQVKQLLTAIREESYSDALLADLAYTLQVGREQMDERLGLIVESVAELEAKLSGYLEKPASAEEVYRGQIKRNKEMLSIFADDDDLQEAVDRWIERRKYTKLLELWVKGLYLDWSKLYTEQRARRISLPTYPFARERYWVPQAKAASNSPSAAATPAVLHPLLHRNTSVLSEQRYSTTLTGQEFFLTDHRVQGRKVLPGAAYLEMARVAVENATGGPGEEAVAFALKNVVWSSPIFVDDEPVEVHIGLYEEDQGDISYEIYREHGEHGERVVYSQGIAEHREDTLAPSLDLDAIRADCNLNVLTSEACYRAFGNMGLEYGEAHRGIDVVYAGQDQALAKLTLASCISGTEQHYVLHPALIDSAIQSSIGLIIGSQEPALPFALEELEVFGPCVSTMWAYVRYMEGSQAGDKVQKLDIDVCDALGNVRVRMSGFTTRLTEKGTPNESTGTLMLEPTWTLQSVDPTTAEPHYSQHLVLLCEADEEVFAHIGGTMSGATCIQLHAEGTGIAERYQAYAAQTLEQLQGIIQSKPQGNVLIQVATSQHGEQQLFAGLKGMLQTARLENPKLITQMIEWEGAHDATARVAQLMENKLSPADQHIRYADGKRWVAGWQEIEALQNLTPQWKDEGVYLITGGAGGLGLIFAEEIARQAQQPVLILTGRSELSAEKQAQLKIVEALGAKVSYQRVDVADAGDVQGLMNSIRAEYGNLNGIIHSAGITKDNYILRKTVGELQQVFAPKVAGVMNLDAGSREFELDFFVLFSSVAGALGNAGQADYAAANAFLDRYAQYRNEQVAANQRRGQTISINWPLWQEGGMQVDAEVEKMMLQNLGLKLLRTGVGIESFQQALSVGTSEVIVVEGHVPTLRTTFGAATSQPVETADEFFLDMIEQMLSSDVEIDQLIGSDWKIS</sequence>
<feature type="active site" description="Proton donor; for dehydratase activity" evidence="12">
    <location>
        <position position="196"/>
    </location>
</feature>
<dbReference type="GO" id="GO:0031177">
    <property type="term" value="F:phosphopantetheine binding"/>
    <property type="evidence" value="ECO:0007669"/>
    <property type="project" value="InterPro"/>
</dbReference>
<evidence type="ECO:0000313" key="17">
    <source>
        <dbReference type="EMBL" id="PWK14994.1"/>
    </source>
</evidence>
<dbReference type="PANTHER" id="PTHR43775:SF37">
    <property type="entry name" value="SI:DKEY-61P9.11"/>
    <property type="match status" value="1"/>
</dbReference>
<dbReference type="GO" id="GO:0005886">
    <property type="term" value="C:plasma membrane"/>
    <property type="evidence" value="ECO:0007669"/>
    <property type="project" value="TreeGrafter"/>
</dbReference>
<feature type="region of interest" description="N-terminal hotdog fold" evidence="12">
    <location>
        <begin position="1620"/>
        <end position="1742"/>
    </location>
</feature>
<dbReference type="Pfam" id="PF00109">
    <property type="entry name" value="ketoacyl-synt"/>
    <property type="match status" value="2"/>
</dbReference>
<dbReference type="GO" id="GO:0006633">
    <property type="term" value="P:fatty acid biosynthetic process"/>
    <property type="evidence" value="ECO:0007669"/>
    <property type="project" value="TreeGrafter"/>
</dbReference>
<keyword evidence="7" id="KW-0597">Phosphoprotein</keyword>
<dbReference type="InterPro" id="IPR036291">
    <property type="entry name" value="NAD(P)-bd_dom_sf"/>
</dbReference>
<dbReference type="InterPro" id="IPR020807">
    <property type="entry name" value="PKS_DH"/>
</dbReference>
<dbReference type="EMBL" id="QGGL01000004">
    <property type="protein sequence ID" value="PWK14994.1"/>
    <property type="molecule type" value="Genomic_DNA"/>
</dbReference>
<evidence type="ECO:0000259" key="16">
    <source>
        <dbReference type="PROSITE" id="PS52019"/>
    </source>
</evidence>
<dbReference type="Gene3D" id="1.10.1240.100">
    <property type="match status" value="2"/>
</dbReference>
<dbReference type="Pfam" id="PF22336">
    <property type="entry name" value="RhiE-like_linker"/>
    <property type="match status" value="2"/>
</dbReference>
<feature type="domain" description="Carrier" evidence="14">
    <location>
        <begin position="2358"/>
        <end position="2434"/>
    </location>
</feature>
<dbReference type="SUPFAM" id="SSF51735">
    <property type="entry name" value="NAD(P)-binding Rossmann-fold domains"/>
    <property type="match status" value="4"/>
</dbReference>
<dbReference type="Pfam" id="PF02801">
    <property type="entry name" value="Ketoacyl-synt_C"/>
    <property type="match status" value="2"/>
</dbReference>
<dbReference type="Gene3D" id="3.40.47.10">
    <property type="match status" value="2"/>
</dbReference>
<dbReference type="PANTHER" id="PTHR43775">
    <property type="entry name" value="FATTY ACID SYNTHASE"/>
    <property type="match status" value="1"/>
</dbReference>
<dbReference type="SUPFAM" id="SSF47336">
    <property type="entry name" value="ACP-like"/>
    <property type="match status" value="3"/>
</dbReference>
<feature type="domain" description="Ketosynthase family 3 (KS3)" evidence="15">
    <location>
        <begin position="2492"/>
        <end position="2931"/>
    </location>
</feature>
<dbReference type="Gene3D" id="3.10.129.110">
    <property type="entry name" value="Polyketide synthase dehydratase"/>
    <property type="match status" value="3"/>
</dbReference>
<evidence type="ECO:0000256" key="1">
    <source>
        <dbReference type="ARBA" id="ARBA00001957"/>
    </source>
</evidence>
<dbReference type="Pfam" id="PF08659">
    <property type="entry name" value="KR"/>
    <property type="match status" value="3"/>
</dbReference>
<comment type="cofactor">
    <cofactor evidence="1">
        <name>pantetheine 4'-phosphate</name>
        <dbReference type="ChEBI" id="CHEBI:47942"/>
    </cofactor>
</comment>
<dbReference type="UniPathway" id="UPA01003"/>
<dbReference type="SMART" id="SM00822">
    <property type="entry name" value="PKS_KR"/>
    <property type="match status" value="3"/>
</dbReference>
<evidence type="ECO:0000256" key="8">
    <source>
        <dbReference type="ARBA" id="ARBA00022679"/>
    </source>
</evidence>
<feature type="active site" description="Proton donor; for dehydratase activity" evidence="12">
    <location>
        <position position="1818"/>
    </location>
</feature>
<dbReference type="InterPro" id="IPR050091">
    <property type="entry name" value="PKS_NRPS_Biosynth_Enz"/>
</dbReference>
<feature type="domain" description="Carrier" evidence="14">
    <location>
        <begin position="440"/>
        <end position="517"/>
    </location>
</feature>
<dbReference type="Pfam" id="PF14765">
    <property type="entry name" value="PS-DH"/>
    <property type="match status" value="2"/>
</dbReference>
<dbReference type="CDD" id="cd08953">
    <property type="entry name" value="KR_2_SDR_x"/>
    <property type="match status" value="3"/>
</dbReference>
<dbReference type="InterPro" id="IPR020841">
    <property type="entry name" value="PKS_Beta-ketoAc_synthase_dom"/>
</dbReference>
<dbReference type="RefSeq" id="WP_109687460.1">
    <property type="nucleotide sequence ID" value="NZ_QGGL01000004.1"/>
</dbReference>
<protein>
    <submittedName>
        <fullName evidence="17">Polyketide synthase PksN</fullName>
    </submittedName>
</protein>
<dbReference type="FunFam" id="1.10.1200.10:FF:000019">
    <property type="entry name" value="Phenolpthiocerol synthesis type-I polyketide synthase PPSA"/>
    <property type="match status" value="1"/>
</dbReference>
<dbReference type="InterPro" id="IPR016039">
    <property type="entry name" value="Thiolase-like"/>
</dbReference>
<dbReference type="PROSITE" id="PS50075">
    <property type="entry name" value="CARRIER"/>
    <property type="match status" value="3"/>
</dbReference>
<feature type="region of interest" description="N-terminal hotdog fold" evidence="12">
    <location>
        <begin position="1"/>
        <end position="119"/>
    </location>
</feature>
<name>A0A316DFP2_9BACL</name>
<evidence type="ECO:0000259" key="14">
    <source>
        <dbReference type="PROSITE" id="PS50075"/>
    </source>
</evidence>
<evidence type="ECO:0000256" key="7">
    <source>
        <dbReference type="ARBA" id="ARBA00022553"/>
    </source>
</evidence>
<evidence type="ECO:0000313" key="18">
    <source>
        <dbReference type="Proteomes" id="UP000245634"/>
    </source>
</evidence>
<feature type="region of interest" description="C-terminal hotdog fold" evidence="12">
    <location>
        <begin position="3263"/>
        <end position="3408"/>
    </location>
</feature>
<feature type="active site" description="Proton acceptor; for dehydratase activity" evidence="12">
    <location>
        <position position="3153"/>
    </location>
</feature>
<dbReference type="GO" id="GO:0004312">
    <property type="term" value="F:fatty acid synthase activity"/>
    <property type="evidence" value="ECO:0007669"/>
    <property type="project" value="TreeGrafter"/>
</dbReference>
<feature type="region of interest" description="N-terminal hotdog fold" evidence="12">
    <location>
        <begin position="3124"/>
        <end position="3249"/>
    </location>
</feature>
<comment type="function">
    <text evidence="2">Involved in some intermediate steps for the synthesis of the antibiotic polyketide bacillaene which is involved in secondary metabolism.</text>
</comment>
<feature type="domain" description="PKS/mFAS DH" evidence="16">
    <location>
        <begin position="1"/>
        <end position="286"/>
    </location>
</feature>
<keyword evidence="9" id="KW-0677">Repeat</keyword>
<keyword evidence="6" id="KW-0963">Cytoplasm</keyword>
<keyword evidence="8" id="KW-0808">Transferase</keyword>
<dbReference type="SMART" id="SM00826">
    <property type="entry name" value="PKS_DH"/>
    <property type="match status" value="2"/>
</dbReference>
<evidence type="ECO:0000256" key="10">
    <source>
        <dbReference type="ARBA" id="ARBA00022857"/>
    </source>
</evidence>
<dbReference type="SMART" id="SM00825">
    <property type="entry name" value="PKS_KS"/>
    <property type="match status" value="2"/>
</dbReference>
<feature type="compositionally biased region" description="Basic residues" evidence="13">
    <location>
        <begin position="2466"/>
        <end position="2477"/>
    </location>
</feature>
<evidence type="ECO:0000256" key="2">
    <source>
        <dbReference type="ARBA" id="ARBA00003299"/>
    </source>
</evidence>
<keyword evidence="18" id="KW-1185">Reference proteome</keyword>
<dbReference type="InterPro" id="IPR057326">
    <property type="entry name" value="KR_dom"/>
</dbReference>
<keyword evidence="10" id="KW-0521">NADP</keyword>
<dbReference type="GO" id="GO:0071770">
    <property type="term" value="P:DIM/DIP cell wall layer assembly"/>
    <property type="evidence" value="ECO:0007669"/>
    <property type="project" value="TreeGrafter"/>
</dbReference>
<dbReference type="PROSITE" id="PS52004">
    <property type="entry name" value="KS3_2"/>
    <property type="match status" value="2"/>
</dbReference>
<dbReference type="InterPro" id="IPR036736">
    <property type="entry name" value="ACP-like_sf"/>
</dbReference>
<accession>A0A316DFP2</accession>
<comment type="pathway">
    <text evidence="4">Antibiotic biosynthesis; bacillaene biosynthesis.</text>
</comment>
<evidence type="ECO:0000256" key="11">
    <source>
        <dbReference type="ARBA" id="ARBA00023268"/>
    </source>
</evidence>
<dbReference type="Proteomes" id="UP000245634">
    <property type="component" value="Unassembled WGS sequence"/>
</dbReference>
<evidence type="ECO:0000256" key="3">
    <source>
        <dbReference type="ARBA" id="ARBA00004496"/>
    </source>
</evidence>
<dbReference type="Gene3D" id="1.10.1200.10">
    <property type="entry name" value="ACP-like"/>
    <property type="match status" value="3"/>
</dbReference>
<feature type="domain" description="Ketosynthase family 3 (KS3)" evidence="15">
    <location>
        <begin position="1006"/>
        <end position="1440"/>
    </location>
</feature>
<dbReference type="InterPro" id="IPR020806">
    <property type="entry name" value="PKS_PP-bd"/>
</dbReference>
<feature type="domain" description="PKS/mFAS DH" evidence="16">
    <location>
        <begin position="3124"/>
        <end position="3408"/>
    </location>
</feature>
<proteinExistence type="predicted"/>
<dbReference type="InterPro" id="IPR054514">
    <property type="entry name" value="RhiE-like_linker"/>
</dbReference>
<keyword evidence="11" id="KW-0511">Multifunctional enzyme</keyword>
<dbReference type="InterPro" id="IPR009081">
    <property type="entry name" value="PP-bd_ACP"/>
</dbReference>
<feature type="region of interest" description="Disordered" evidence="13">
    <location>
        <begin position="2453"/>
        <end position="2487"/>
    </location>
</feature>
<evidence type="ECO:0000256" key="13">
    <source>
        <dbReference type="SAM" id="MobiDB-lite"/>
    </source>
</evidence>
<dbReference type="PROSITE" id="PS00012">
    <property type="entry name" value="PHOSPHOPANTETHEINE"/>
    <property type="match status" value="1"/>
</dbReference>